<feature type="domain" description="DUF397" evidence="1">
    <location>
        <begin position="3"/>
        <end position="59"/>
    </location>
</feature>
<comment type="caution">
    <text evidence="2">The sequence shown here is derived from an EMBL/GenBank/DDBJ whole genome shotgun (WGS) entry which is preliminary data.</text>
</comment>
<organism evidence="2 3">
    <name type="scientific">Actinomadura chokoriensis</name>
    <dbReference type="NCBI Taxonomy" id="454156"/>
    <lineage>
        <taxon>Bacteria</taxon>
        <taxon>Bacillati</taxon>
        <taxon>Actinomycetota</taxon>
        <taxon>Actinomycetes</taxon>
        <taxon>Streptosporangiales</taxon>
        <taxon>Thermomonosporaceae</taxon>
        <taxon>Actinomadura</taxon>
    </lineage>
</organism>
<dbReference type="RefSeq" id="WP_371945982.1">
    <property type="nucleotide sequence ID" value="NZ_JAXCEH010000038.1"/>
</dbReference>
<protein>
    <submittedName>
        <fullName evidence="2">DUF397 domain-containing protein</fullName>
    </submittedName>
</protein>
<reference evidence="2 3" key="1">
    <citation type="submission" date="2023-11" db="EMBL/GenBank/DDBJ databases">
        <title>Actinomadura monticuli sp. nov., isolated from volcanic ash.</title>
        <authorList>
            <person name="Lee S.D."/>
            <person name="Yang H."/>
            <person name="Kim I.S."/>
        </authorList>
    </citation>
    <scope>NUCLEOTIDE SEQUENCE [LARGE SCALE GENOMIC DNA]</scope>
    <source>
        <strain evidence="2 3">DSM 45346</strain>
    </source>
</reference>
<proteinExistence type="predicted"/>
<accession>A0ABV4R985</accession>
<dbReference type="InterPro" id="IPR007278">
    <property type="entry name" value="DUF397"/>
</dbReference>
<dbReference type="EMBL" id="JAXCEH010000038">
    <property type="protein sequence ID" value="MFA1558964.1"/>
    <property type="molecule type" value="Genomic_DNA"/>
</dbReference>
<dbReference type="Proteomes" id="UP001569904">
    <property type="component" value="Unassembled WGS sequence"/>
</dbReference>
<sequence length="64" mass="6956">MIVQWRKSSYSGGVNDEQCVELGRLASEAGIGARDSKDPDGGHLTLSFAQFAGLVEQVKQYPTR</sequence>
<name>A0ABV4R985_9ACTN</name>
<evidence type="ECO:0000313" key="2">
    <source>
        <dbReference type="EMBL" id="MFA1558964.1"/>
    </source>
</evidence>
<keyword evidence="3" id="KW-1185">Reference proteome</keyword>
<dbReference type="Pfam" id="PF04149">
    <property type="entry name" value="DUF397"/>
    <property type="match status" value="1"/>
</dbReference>
<gene>
    <name evidence="2" type="ORF">SM436_35180</name>
</gene>
<evidence type="ECO:0000259" key="1">
    <source>
        <dbReference type="Pfam" id="PF04149"/>
    </source>
</evidence>
<evidence type="ECO:0000313" key="3">
    <source>
        <dbReference type="Proteomes" id="UP001569904"/>
    </source>
</evidence>